<dbReference type="EMBL" id="KN837303">
    <property type="protein sequence ID" value="KIJ28563.1"/>
    <property type="molecule type" value="Genomic_DNA"/>
</dbReference>
<feature type="compositionally biased region" description="Basic residues" evidence="1">
    <location>
        <begin position="199"/>
        <end position="228"/>
    </location>
</feature>
<dbReference type="InterPro" id="IPR012808">
    <property type="entry name" value="CHP02453"/>
</dbReference>
<dbReference type="PANTHER" id="PTHR36452:SF1">
    <property type="entry name" value="DUF2461 DOMAIN-CONTAINING PROTEIN"/>
    <property type="match status" value="1"/>
</dbReference>
<feature type="compositionally biased region" description="Acidic residues" evidence="1">
    <location>
        <begin position="150"/>
        <end position="194"/>
    </location>
</feature>
<evidence type="ECO:0000313" key="3">
    <source>
        <dbReference type="Proteomes" id="UP000054279"/>
    </source>
</evidence>
<dbReference type="HOGENOM" id="CLU_036742_3_0_1"/>
<reference evidence="2 3" key="1">
    <citation type="submission" date="2014-06" db="EMBL/GenBank/DDBJ databases">
        <title>Evolutionary Origins and Diversification of the Mycorrhizal Mutualists.</title>
        <authorList>
            <consortium name="DOE Joint Genome Institute"/>
            <consortium name="Mycorrhizal Genomics Consortium"/>
            <person name="Kohler A."/>
            <person name="Kuo A."/>
            <person name="Nagy L.G."/>
            <person name="Floudas D."/>
            <person name="Copeland A."/>
            <person name="Barry K.W."/>
            <person name="Cichocki N."/>
            <person name="Veneault-Fourrey C."/>
            <person name="LaButti K."/>
            <person name="Lindquist E.A."/>
            <person name="Lipzen A."/>
            <person name="Lundell T."/>
            <person name="Morin E."/>
            <person name="Murat C."/>
            <person name="Riley R."/>
            <person name="Ohm R."/>
            <person name="Sun H."/>
            <person name="Tunlid A."/>
            <person name="Henrissat B."/>
            <person name="Grigoriev I.V."/>
            <person name="Hibbett D.S."/>
            <person name="Martin F."/>
        </authorList>
    </citation>
    <scope>NUCLEOTIDE SEQUENCE [LARGE SCALE GENOMIC DNA]</scope>
    <source>
        <strain evidence="2 3">SS14</strain>
    </source>
</reference>
<accession>A0A0C9TGL0</accession>
<keyword evidence="3" id="KW-1185">Reference proteome</keyword>
<feature type="compositionally biased region" description="Acidic residues" evidence="1">
    <location>
        <begin position="88"/>
        <end position="97"/>
    </location>
</feature>
<organism evidence="2 3">
    <name type="scientific">Sphaerobolus stellatus (strain SS14)</name>
    <dbReference type="NCBI Taxonomy" id="990650"/>
    <lineage>
        <taxon>Eukaryota</taxon>
        <taxon>Fungi</taxon>
        <taxon>Dikarya</taxon>
        <taxon>Basidiomycota</taxon>
        <taxon>Agaricomycotina</taxon>
        <taxon>Agaricomycetes</taxon>
        <taxon>Phallomycetidae</taxon>
        <taxon>Geastrales</taxon>
        <taxon>Sphaerobolaceae</taxon>
        <taxon>Sphaerobolus</taxon>
    </lineage>
</organism>
<dbReference type="PANTHER" id="PTHR36452">
    <property type="entry name" value="CHROMOSOME 12, WHOLE GENOME SHOTGUN SEQUENCE"/>
    <property type="match status" value="1"/>
</dbReference>
<feature type="compositionally biased region" description="Basic and acidic residues" evidence="1">
    <location>
        <begin position="44"/>
        <end position="54"/>
    </location>
</feature>
<dbReference type="Pfam" id="PF09365">
    <property type="entry name" value="DUF2461"/>
    <property type="match status" value="2"/>
</dbReference>
<feature type="region of interest" description="Disordered" evidence="1">
    <location>
        <begin position="1"/>
        <end position="265"/>
    </location>
</feature>
<gene>
    <name evidence="2" type="ORF">M422DRAFT_270162</name>
</gene>
<evidence type="ECO:0000313" key="2">
    <source>
        <dbReference type="EMBL" id="KIJ28563.1"/>
    </source>
</evidence>
<dbReference type="AlphaFoldDB" id="A0A0C9TGL0"/>
<feature type="compositionally biased region" description="Basic residues" evidence="1">
    <location>
        <begin position="28"/>
        <end position="43"/>
    </location>
</feature>
<feature type="compositionally biased region" description="Low complexity" evidence="1">
    <location>
        <begin position="17"/>
        <end position="27"/>
    </location>
</feature>
<evidence type="ECO:0000256" key="1">
    <source>
        <dbReference type="SAM" id="MobiDB-lite"/>
    </source>
</evidence>
<dbReference type="Proteomes" id="UP000054279">
    <property type="component" value="Unassembled WGS sequence"/>
</dbReference>
<feature type="compositionally biased region" description="Basic and acidic residues" evidence="1">
    <location>
        <begin position="125"/>
        <end position="149"/>
    </location>
</feature>
<name>A0A0C9TGL0_SPHS4</name>
<feature type="compositionally biased region" description="Basic and acidic residues" evidence="1">
    <location>
        <begin position="98"/>
        <end position="109"/>
    </location>
</feature>
<protein>
    <submittedName>
        <fullName evidence="2">Unplaced genomic scaffold SPHSTscaffold_228, whole genome shotgun sequence</fullName>
    </submittedName>
</protein>
<proteinExistence type="predicted"/>
<sequence length="493" mass="54857">MPPRRSTRSATSIDNSPAKATATPAKKAPAKKTTPKTAARAKKEKTTEKDEPPPKRARLSAKEPPASSESPVDFVDEFEDAFGPRSDDEGDDAEALEEEKMIEEVEAKAGKNGKNGRKAPGAKKPAKEASTKDNAKNGKKNEKKKRENIDVDELSELSGVEDEDEDEDGTEDFEAEDLDSEHLDSEDEYEDADVDAGAKRKSAAKKPAKSPAKKTPTKAKATKKRKKAASSDEEDGEDSEDDLKEGQTIVGTVVKPPKEGWAPPGRISQHTLDFLSKLAIPEFNDREWFRLNESIYRLAEKEWKAFIDAFTPRLIEVDPHIPELPPKDVVHRIYRDIRFSNNKTPYKQGLSASFSRSGRKGVFAHYHISHLLRPRGASRLRRIISSPEFVAYFGAPKPHPKGERQNVFGGEDALKVAPKGIDKNHKDIDLLKLRSVAVIHRFLDSEVVAPDFQESLCKVVKVMQPFVHCLNDMMTLPVEDSDSDNDDEEENAD</sequence>
<feature type="compositionally biased region" description="Low complexity" evidence="1">
    <location>
        <begin position="62"/>
        <end position="71"/>
    </location>
</feature>
<feature type="compositionally biased region" description="Acidic residues" evidence="1">
    <location>
        <begin position="231"/>
        <end position="243"/>
    </location>
</feature>
<dbReference type="OrthoDB" id="2537769at2759"/>